<accession>A0A2P4T650</accession>
<dbReference type="Pfam" id="PF00057">
    <property type="entry name" value="Ldl_recept_a"/>
    <property type="match status" value="2"/>
</dbReference>
<protein>
    <recommendedName>
        <fullName evidence="3">MAM domain-containing protein</fullName>
    </recommendedName>
</protein>
<evidence type="ECO:0000313" key="5">
    <source>
        <dbReference type="Proteomes" id="UP000237246"/>
    </source>
</evidence>
<dbReference type="OrthoDB" id="9099405at2759"/>
<feature type="domain" description="MAM" evidence="3">
    <location>
        <begin position="1"/>
        <end position="82"/>
    </location>
</feature>
<keyword evidence="5" id="KW-1185">Reference proteome</keyword>
<feature type="disulfide bond" evidence="2">
    <location>
        <begin position="113"/>
        <end position="128"/>
    </location>
</feature>
<dbReference type="CDD" id="cd00112">
    <property type="entry name" value="LDLa"/>
    <property type="match status" value="3"/>
</dbReference>
<organism evidence="4 5">
    <name type="scientific">Bambusicola thoracicus</name>
    <name type="common">Chinese bamboo-partridge</name>
    <name type="synonym">Perdix thoracica</name>
    <dbReference type="NCBI Taxonomy" id="9083"/>
    <lineage>
        <taxon>Eukaryota</taxon>
        <taxon>Metazoa</taxon>
        <taxon>Chordata</taxon>
        <taxon>Craniata</taxon>
        <taxon>Vertebrata</taxon>
        <taxon>Euteleostomi</taxon>
        <taxon>Archelosauria</taxon>
        <taxon>Archosauria</taxon>
        <taxon>Dinosauria</taxon>
        <taxon>Saurischia</taxon>
        <taxon>Theropoda</taxon>
        <taxon>Coelurosauria</taxon>
        <taxon>Aves</taxon>
        <taxon>Neognathae</taxon>
        <taxon>Galloanserae</taxon>
        <taxon>Galliformes</taxon>
        <taxon>Phasianidae</taxon>
        <taxon>Perdicinae</taxon>
        <taxon>Bambusicola</taxon>
    </lineage>
</organism>
<dbReference type="SUPFAM" id="SSF57424">
    <property type="entry name" value="LDL receptor-like module"/>
    <property type="match status" value="3"/>
</dbReference>
<dbReference type="PANTHER" id="PTHR22722">
    <property type="entry name" value="LOW-DENSITY LIPOPROTEIN RECEPTOR-RELATED PROTEIN 2-RELATED"/>
    <property type="match status" value="1"/>
</dbReference>
<dbReference type="GO" id="GO:0043235">
    <property type="term" value="C:receptor complex"/>
    <property type="evidence" value="ECO:0007669"/>
    <property type="project" value="TreeGrafter"/>
</dbReference>
<gene>
    <name evidence="4" type="ORF">CIB84_004442</name>
</gene>
<evidence type="ECO:0000256" key="2">
    <source>
        <dbReference type="PROSITE-ProRule" id="PRU00124"/>
    </source>
</evidence>
<proteinExistence type="predicted"/>
<evidence type="ECO:0000259" key="3">
    <source>
        <dbReference type="PROSITE" id="PS50060"/>
    </source>
</evidence>
<keyword evidence="1 2" id="KW-1015">Disulfide bond</keyword>
<dbReference type="Gene3D" id="4.10.400.10">
    <property type="entry name" value="Low-density Lipoprotein Receptor"/>
    <property type="match status" value="3"/>
</dbReference>
<dbReference type="GO" id="GO:0005886">
    <property type="term" value="C:plasma membrane"/>
    <property type="evidence" value="ECO:0007669"/>
    <property type="project" value="TreeGrafter"/>
</dbReference>
<comment type="caution">
    <text evidence="2">Lacks conserved residue(s) required for the propagation of feature annotation.</text>
</comment>
<dbReference type="InterPro" id="IPR002172">
    <property type="entry name" value="LDrepeatLR_classA_rpt"/>
</dbReference>
<dbReference type="InterPro" id="IPR013320">
    <property type="entry name" value="ConA-like_dom_sf"/>
</dbReference>
<feature type="disulfide bond" evidence="2">
    <location>
        <begin position="148"/>
        <end position="166"/>
    </location>
</feature>
<dbReference type="Gene3D" id="2.60.120.200">
    <property type="match status" value="1"/>
</dbReference>
<evidence type="ECO:0000256" key="1">
    <source>
        <dbReference type="ARBA" id="ARBA00023157"/>
    </source>
</evidence>
<dbReference type="PRINTS" id="PR00261">
    <property type="entry name" value="LDLRECEPTOR"/>
</dbReference>
<dbReference type="PROSITE" id="PS50068">
    <property type="entry name" value="LDLRA_2"/>
    <property type="match status" value="3"/>
</dbReference>
<reference evidence="4 5" key="1">
    <citation type="submission" date="2018-01" db="EMBL/GenBank/DDBJ databases">
        <title>Comparison of the Chinese Bamboo Partridge and Red Junglefowl genome sequences highlights the importance of demography in genome evolution.</title>
        <authorList>
            <person name="Tiley G.P."/>
            <person name="Kimball R.T."/>
            <person name="Braun E.L."/>
            <person name="Burleigh J.G."/>
        </authorList>
    </citation>
    <scope>NUCLEOTIDE SEQUENCE [LARGE SCALE GENOMIC DNA]</scope>
    <source>
        <strain evidence="4">RTK389</strain>
        <tissue evidence="4">Blood</tissue>
    </source>
</reference>
<sequence>MYSTESITSLGLLGQQVYSVEEHGMDILMWSSSKNEENKWMYANVVLSSNTPFRVAFEVEVGKNEPTEFALDDISFTPECMDGGPAKPQPPTCSSDQFPCAYVQQCFLLSAKCNGVEDCLDGSDEINCPTVTPTTMSPISCKPTEFLCPSKGCIPALLKCDGVPDCLLNEDEVGCPITDCFNGSLLCASTNQCIAVSQRCDGIADCVDFSLDESSCSGT</sequence>
<dbReference type="PROSITE" id="PS50060">
    <property type="entry name" value="MAM_2"/>
    <property type="match status" value="1"/>
</dbReference>
<dbReference type="Pfam" id="PF00629">
    <property type="entry name" value="MAM"/>
    <property type="match status" value="1"/>
</dbReference>
<dbReference type="EMBL" id="PPHD01007562">
    <property type="protein sequence ID" value="POI31808.1"/>
    <property type="molecule type" value="Genomic_DNA"/>
</dbReference>
<name>A0A2P4T650_BAMTH</name>
<dbReference type="SMART" id="SM00192">
    <property type="entry name" value="LDLa"/>
    <property type="match status" value="3"/>
</dbReference>
<dbReference type="SUPFAM" id="SSF49899">
    <property type="entry name" value="Concanavalin A-like lectins/glucanases"/>
    <property type="match status" value="1"/>
</dbReference>
<feature type="disulfide bond" evidence="2">
    <location>
        <begin position="141"/>
        <end position="153"/>
    </location>
</feature>
<dbReference type="Proteomes" id="UP000237246">
    <property type="component" value="Unassembled WGS sequence"/>
</dbReference>
<dbReference type="InterPro" id="IPR036055">
    <property type="entry name" value="LDL_receptor-like_sf"/>
</dbReference>
<feature type="disulfide bond" evidence="2">
    <location>
        <begin position="160"/>
        <end position="175"/>
    </location>
</feature>
<dbReference type="InterPro" id="IPR051221">
    <property type="entry name" value="LDLR-related"/>
</dbReference>
<dbReference type="AlphaFoldDB" id="A0A2P4T650"/>
<evidence type="ECO:0000313" key="4">
    <source>
        <dbReference type="EMBL" id="POI31808.1"/>
    </source>
</evidence>
<dbReference type="InterPro" id="IPR000998">
    <property type="entry name" value="MAM_dom"/>
</dbReference>
<comment type="caution">
    <text evidence="4">The sequence shown here is derived from an EMBL/GenBank/DDBJ whole genome shotgun (WGS) entry which is preliminary data.</text>
</comment>